<organism evidence="1 2">
    <name type="scientific">Orbilia javanica</name>
    <dbReference type="NCBI Taxonomy" id="47235"/>
    <lineage>
        <taxon>Eukaryota</taxon>
        <taxon>Fungi</taxon>
        <taxon>Dikarya</taxon>
        <taxon>Ascomycota</taxon>
        <taxon>Pezizomycotina</taxon>
        <taxon>Orbiliomycetes</taxon>
        <taxon>Orbiliales</taxon>
        <taxon>Orbiliaceae</taxon>
        <taxon>Orbilia</taxon>
    </lineage>
</organism>
<reference evidence="1 2" key="1">
    <citation type="submission" date="2019-10" db="EMBL/GenBank/DDBJ databases">
        <authorList>
            <person name="Palmer J.M."/>
        </authorList>
    </citation>
    <scope>NUCLEOTIDE SEQUENCE [LARGE SCALE GENOMIC DNA]</scope>
    <source>
        <strain evidence="1 2">TWF718</strain>
    </source>
</reference>
<keyword evidence="2" id="KW-1185">Reference proteome</keyword>
<dbReference type="Proteomes" id="UP001313282">
    <property type="component" value="Unassembled WGS sequence"/>
</dbReference>
<proteinExistence type="predicted"/>
<comment type="caution">
    <text evidence="1">The sequence shown here is derived from an EMBL/GenBank/DDBJ whole genome shotgun (WGS) entry which is preliminary data.</text>
</comment>
<sequence length="121" mass="13445">MDDLASIAAEVPLDYVVPANQSISSLVYPGLQSHIDEARLGIIEQRIGLIGQRIHLGDCQDLSHQIRFNGIECVLGELQTQSQENTQKLEIEIQSCLSKIDSRIEPIFGNFSKYSIAVIFC</sequence>
<gene>
    <name evidence="1" type="ORF">TWF718_001552</name>
</gene>
<accession>A0AAN8NHX1</accession>
<protein>
    <submittedName>
        <fullName evidence="1">Uncharacterized protein</fullName>
    </submittedName>
</protein>
<name>A0AAN8NHX1_9PEZI</name>
<evidence type="ECO:0000313" key="2">
    <source>
        <dbReference type="Proteomes" id="UP001313282"/>
    </source>
</evidence>
<dbReference type="EMBL" id="JAVHNR010000001">
    <property type="protein sequence ID" value="KAK6357229.1"/>
    <property type="molecule type" value="Genomic_DNA"/>
</dbReference>
<dbReference type="AlphaFoldDB" id="A0AAN8NHX1"/>
<evidence type="ECO:0000313" key="1">
    <source>
        <dbReference type="EMBL" id="KAK6357229.1"/>
    </source>
</evidence>